<comment type="caution">
    <text evidence="7">The sequence shown here is derived from an EMBL/GenBank/DDBJ whole genome shotgun (WGS) entry which is preliminary data.</text>
</comment>
<dbReference type="InterPro" id="IPR001383">
    <property type="entry name" value="Ribosomal_bL28_bact-type"/>
</dbReference>
<evidence type="ECO:0000256" key="2">
    <source>
        <dbReference type="ARBA" id="ARBA00022980"/>
    </source>
</evidence>
<dbReference type="GO" id="GO:0006412">
    <property type="term" value="P:translation"/>
    <property type="evidence" value="ECO:0007669"/>
    <property type="project" value="InterPro"/>
</dbReference>
<feature type="region of interest" description="Disordered" evidence="6">
    <location>
        <begin position="118"/>
        <end position="159"/>
    </location>
</feature>
<keyword evidence="2 7" id="KW-0689">Ribosomal protein</keyword>
<name>A0AAD7K7C4_9AGAR</name>
<sequence>MRPTIAALGARAVSEVAVTPQPFKRSQFGLFQGKSKQYGNSVPFSLHKTRRTWLPNVQRKRLFSETLQSHVQVKVTTSALKTIKKKGGVDNYVMQTRAGLLGWKGMQIRLKVREAQSKNAAATDGAESKPTQKSKMSPFRAAVPDPARTLKALSSPTKAKEFVRHTRRMAAKALGMTGFASCVT</sequence>
<comment type="similarity">
    <text evidence="1">Belongs to the bacterial ribosomal protein bL28 family.</text>
</comment>
<dbReference type="PANTHER" id="PTHR13528">
    <property type="entry name" value="39S RIBOSOMAL PROTEIN L28, MITOCHONDRIAL"/>
    <property type="match status" value="1"/>
</dbReference>
<dbReference type="Proteomes" id="UP001215280">
    <property type="component" value="Unassembled WGS sequence"/>
</dbReference>
<dbReference type="Pfam" id="PF00830">
    <property type="entry name" value="Ribosomal_L28"/>
    <property type="match status" value="1"/>
</dbReference>
<gene>
    <name evidence="7" type="ORF">DFH07DRAFT_1033198</name>
</gene>
<proteinExistence type="inferred from homology"/>
<dbReference type="GO" id="GO:0003735">
    <property type="term" value="F:structural constituent of ribosome"/>
    <property type="evidence" value="ECO:0007669"/>
    <property type="project" value="InterPro"/>
</dbReference>
<evidence type="ECO:0000313" key="7">
    <source>
        <dbReference type="EMBL" id="KAJ7778601.1"/>
    </source>
</evidence>
<dbReference type="HAMAP" id="MF_00373">
    <property type="entry name" value="Ribosomal_bL28"/>
    <property type="match status" value="1"/>
</dbReference>
<dbReference type="SUPFAM" id="SSF143800">
    <property type="entry name" value="L28p-like"/>
    <property type="match status" value="1"/>
</dbReference>
<dbReference type="NCBIfam" id="TIGR00009">
    <property type="entry name" value="L28"/>
    <property type="match status" value="1"/>
</dbReference>
<protein>
    <recommendedName>
        <fullName evidence="4">Large ribosomal subunit protein bL28c</fullName>
    </recommendedName>
    <alternativeName>
        <fullName evidence="5">Large ribosomal subunit protein bL28m</fullName>
    </alternativeName>
</protein>
<reference evidence="7" key="1">
    <citation type="submission" date="2023-03" db="EMBL/GenBank/DDBJ databases">
        <title>Massive genome expansion in bonnet fungi (Mycena s.s.) driven by repeated elements and novel gene families across ecological guilds.</title>
        <authorList>
            <consortium name="Lawrence Berkeley National Laboratory"/>
            <person name="Harder C.B."/>
            <person name="Miyauchi S."/>
            <person name="Viragh M."/>
            <person name="Kuo A."/>
            <person name="Thoen E."/>
            <person name="Andreopoulos B."/>
            <person name="Lu D."/>
            <person name="Skrede I."/>
            <person name="Drula E."/>
            <person name="Henrissat B."/>
            <person name="Morin E."/>
            <person name="Kohler A."/>
            <person name="Barry K."/>
            <person name="LaButti K."/>
            <person name="Morin E."/>
            <person name="Salamov A."/>
            <person name="Lipzen A."/>
            <person name="Mereny Z."/>
            <person name="Hegedus B."/>
            <person name="Baldrian P."/>
            <person name="Stursova M."/>
            <person name="Weitz H."/>
            <person name="Taylor A."/>
            <person name="Grigoriev I.V."/>
            <person name="Nagy L.G."/>
            <person name="Martin F."/>
            <person name="Kauserud H."/>
        </authorList>
    </citation>
    <scope>NUCLEOTIDE SEQUENCE</scope>
    <source>
        <strain evidence="7">CBHHK188m</strain>
    </source>
</reference>
<evidence type="ECO:0000256" key="6">
    <source>
        <dbReference type="SAM" id="MobiDB-lite"/>
    </source>
</evidence>
<dbReference type="PANTHER" id="PTHR13528:SF2">
    <property type="entry name" value="LARGE RIBOSOMAL SUBUNIT PROTEIN BL28M"/>
    <property type="match status" value="1"/>
</dbReference>
<dbReference type="GO" id="GO:0005762">
    <property type="term" value="C:mitochondrial large ribosomal subunit"/>
    <property type="evidence" value="ECO:0007669"/>
    <property type="project" value="TreeGrafter"/>
</dbReference>
<dbReference type="EMBL" id="JARJLG010000008">
    <property type="protein sequence ID" value="KAJ7778601.1"/>
    <property type="molecule type" value="Genomic_DNA"/>
</dbReference>
<dbReference type="Gene3D" id="2.30.170.40">
    <property type="entry name" value="Ribosomal protein L28/L24"/>
    <property type="match status" value="1"/>
</dbReference>
<accession>A0AAD7K7C4</accession>
<organism evidence="7 8">
    <name type="scientific">Mycena maculata</name>
    <dbReference type="NCBI Taxonomy" id="230809"/>
    <lineage>
        <taxon>Eukaryota</taxon>
        <taxon>Fungi</taxon>
        <taxon>Dikarya</taxon>
        <taxon>Basidiomycota</taxon>
        <taxon>Agaricomycotina</taxon>
        <taxon>Agaricomycetes</taxon>
        <taxon>Agaricomycetidae</taxon>
        <taxon>Agaricales</taxon>
        <taxon>Marasmiineae</taxon>
        <taxon>Mycenaceae</taxon>
        <taxon>Mycena</taxon>
    </lineage>
</organism>
<keyword evidence="8" id="KW-1185">Reference proteome</keyword>
<evidence type="ECO:0000256" key="4">
    <source>
        <dbReference type="ARBA" id="ARBA00035265"/>
    </source>
</evidence>
<dbReference type="InterPro" id="IPR034704">
    <property type="entry name" value="Ribosomal_bL28/bL31-like_sf"/>
</dbReference>
<evidence type="ECO:0000256" key="3">
    <source>
        <dbReference type="ARBA" id="ARBA00023274"/>
    </source>
</evidence>
<keyword evidence="3" id="KW-0687">Ribonucleoprotein</keyword>
<evidence type="ECO:0000256" key="1">
    <source>
        <dbReference type="ARBA" id="ARBA00008760"/>
    </source>
</evidence>
<evidence type="ECO:0000256" key="5">
    <source>
        <dbReference type="ARBA" id="ARBA00035269"/>
    </source>
</evidence>
<dbReference type="InterPro" id="IPR037147">
    <property type="entry name" value="Ribosomal_bL28_sf"/>
</dbReference>
<dbReference type="InterPro" id="IPR026569">
    <property type="entry name" value="Ribosomal_bL28"/>
</dbReference>
<evidence type="ECO:0000313" key="8">
    <source>
        <dbReference type="Proteomes" id="UP001215280"/>
    </source>
</evidence>
<dbReference type="FunFam" id="2.30.170.40:FF:000003">
    <property type="entry name" value="54S ribosomal protein L24"/>
    <property type="match status" value="1"/>
</dbReference>
<dbReference type="AlphaFoldDB" id="A0AAD7K7C4"/>